<sequence>MVSMIAIQSKRTMMTNNSIASTV</sequence>
<dbReference type="EMBL" id="UINC01070214">
    <property type="protein sequence ID" value="SVC04192.1"/>
    <property type="molecule type" value="Genomic_DNA"/>
</dbReference>
<accession>A0A382IYF3</accession>
<name>A0A382IYF3_9ZZZZ</name>
<gene>
    <name evidence="1" type="ORF">METZ01_LOCUS257046</name>
</gene>
<reference evidence="1" key="1">
    <citation type="submission" date="2018-05" db="EMBL/GenBank/DDBJ databases">
        <authorList>
            <person name="Lanie J.A."/>
            <person name="Ng W.-L."/>
            <person name="Kazmierczak K.M."/>
            <person name="Andrzejewski T.M."/>
            <person name="Davidsen T.M."/>
            <person name="Wayne K.J."/>
            <person name="Tettelin H."/>
            <person name="Glass J.I."/>
            <person name="Rusch D."/>
            <person name="Podicherti R."/>
            <person name="Tsui H.-C.T."/>
            <person name="Winkler M.E."/>
        </authorList>
    </citation>
    <scope>NUCLEOTIDE SEQUENCE</scope>
</reference>
<evidence type="ECO:0000313" key="1">
    <source>
        <dbReference type="EMBL" id="SVC04192.1"/>
    </source>
</evidence>
<protein>
    <submittedName>
        <fullName evidence="1">Uncharacterized protein</fullName>
    </submittedName>
</protein>
<organism evidence="1">
    <name type="scientific">marine metagenome</name>
    <dbReference type="NCBI Taxonomy" id="408172"/>
    <lineage>
        <taxon>unclassified sequences</taxon>
        <taxon>metagenomes</taxon>
        <taxon>ecological metagenomes</taxon>
    </lineage>
</organism>
<proteinExistence type="predicted"/>
<dbReference type="AlphaFoldDB" id="A0A382IYF3"/>